<comment type="pathway">
    <text evidence="2">Protein modification; protein glycosylation.</text>
</comment>
<dbReference type="GO" id="GO:0005789">
    <property type="term" value="C:endoplasmic reticulum membrane"/>
    <property type="evidence" value="ECO:0007669"/>
    <property type="project" value="UniProtKB-SubCell"/>
</dbReference>
<gene>
    <name evidence="11" type="ORF">X975_05529</name>
</gene>
<evidence type="ECO:0000256" key="10">
    <source>
        <dbReference type="RuleBase" id="RU363075"/>
    </source>
</evidence>
<feature type="transmembrane region" description="Helical" evidence="10">
    <location>
        <begin position="12"/>
        <end position="28"/>
    </location>
</feature>
<dbReference type="PANTHER" id="PTHR22760">
    <property type="entry name" value="GLYCOSYLTRANSFERASE"/>
    <property type="match status" value="1"/>
</dbReference>
<comment type="similarity">
    <text evidence="3 10">Belongs to the glycosyltransferase 22 family.</text>
</comment>
<proteinExistence type="inferred from homology"/>
<organism evidence="11 12">
    <name type="scientific">Stegodyphus mimosarum</name>
    <name type="common">African social velvet spider</name>
    <dbReference type="NCBI Taxonomy" id="407821"/>
    <lineage>
        <taxon>Eukaryota</taxon>
        <taxon>Metazoa</taxon>
        <taxon>Ecdysozoa</taxon>
        <taxon>Arthropoda</taxon>
        <taxon>Chelicerata</taxon>
        <taxon>Arachnida</taxon>
        <taxon>Araneae</taxon>
        <taxon>Araneomorphae</taxon>
        <taxon>Entelegynae</taxon>
        <taxon>Eresoidea</taxon>
        <taxon>Eresidae</taxon>
        <taxon>Stegodyphus</taxon>
    </lineage>
</organism>
<evidence type="ECO:0000256" key="3">
    <source>
        <dbReference type="ARBA" id="ARBA00007063"/>
    </source>
</evidence>
<dbReference type="InterPro" id="IPR005599">
    <property type="entry name" value="GPI_mannosylTrfase"/>
</dbReference>
<feature type="transmembrane region" description="Helical" evidence="10">
    <location>
        <begin position="108"/>
        <end position="127"/>
    </location>
</feature>
<name>A0A087U6E4_STEMI</name>
<evidence type="ECO:0000313" key="12">
    <source>
        <dbReference type="Proteomes" id="UP000054359"/>
    </source>
</evidence>
<evidence type="ECO:0000256" key="2">
    <source>
        <dbReference type="ARBA" id="ARBA00004922"/>
    </source>
</evidence>
<dbReference type="Proteomes" id="UP000054359">
    <property type="component" value="Unassembled WGS sequence"/>
</dbReference>
<sequence length="184" mass="21164">MIPLILIDSKHFGKFVIAPLNIVMYNVFTSHGPDLYGTEPCTFYFLNGILNFNVGFICALLAAPILILNLYLEGNQKKPKNPSALLYLAPMYLWMIVFFPLAHKEERFLFPIYPLICFAGAFAVDCIQKIYHQLFHKKIFANYLEFTSWISIAFCAIYCLFSLSRTVVVYKGYRAPIETFMELG</sequence>
<comment type="subcellular location">
    <subcellularLocation>
        <location evidence="1 10">Endoplasmic reticulum membrane</location>
        <topology evidence="1 10">Multi-pass membrane protein</topology>
    </subcellularLocation>
</comment>
<dbReference type="EC" id="2.4.1.-" evidence="10"/>
<evidence type="ECO:0000256" key="8">
    <source>
        <dbReference type="ARBA" id="ARBA00022989"/>
    </source>
</evidence>
<evidence type="ECO:0000256" key="4">
    <source>
        <dbReference type="ARBA" id="ARBA00022676"/>
    </source>
</evidence>
<protein>
    <recommendedName>
        <fullName evidence="10">Mannosyltransferase</fullName>
        <ecNumber evidence="10">2.4.1.-</ecNumber>
    </recommendedName>
</protein>
<dbReference type="UniPathway" id="UPA00378"/>
<keyword evidence="7 10" id="KW-0256">Endoplasmic reticulum</keyword>
<evidence type="ECO:0000256" key="1">
    <source>
        <dbReference type="ARBA" id="ARBA00004477"/>
    </source>
</evidence>
<feature type="transmembrane region" description="Helical" evidence="10">
    <location>
        <begin position="84"/>
        <end position="102"/>
    </location>
</feature>
<keyword evidence="12" id="KW-1185">Reference proteome</keyword>
<evidence type="ECO:0000256" key="7">
    <source>
        <dbReference type="ARBA" id="ARBA00022824"/>
    </source>
</evidence>
<keyword evidence="9 10" id="KW-0472">Membrane</keyword>
<feature type="transmembrane region" description="Helical" evidence="10">
    <location>
        <begin position="48"/>
        <end position="72"/>
    </location>
</feature>
<keyword evidence="8 10" id="KW-1133">Transmembrane helix</keyword>
<keyword evidence="5 11" id="KW-0808">Transferase</keyword>
<dbReference type="GO" id="GO:0006487">
    <property type="term" value="P:protein N-linked glycosylation"/>
    <property type="evidence" value="ECO:0007669"/>
    <property type="project" value="TreeGrafter"/>
</dbReference>
<reference evidence="11 12" key="1">
    <citation type="submission" date="2013-11" db="EMBL/GenBank/DDBJ databases">
        <title>Genome sequencing of Stegodyphus mimosarum.</title>
        <authorList>
            <person name="Bechsgaard J."/>
        </authorList>
    </citation>
    <scope>NUCLEOTIDE SEQUENCE [LARGE SCALE GENOMIC DNA]</scope>
</reference>
<accession>A0A087U6E4</accession>
<dbReference type="PANTHER" id="PTHR22760:SF2">
    <property type="entry name" value="ALPHA-1,2-MANNOSYLTRANSFERASE ALG9"/>
    <property type="match status" value="1"/>
</dbReference>
<keyword evidence="4 10" id="KW-0328">Glycosyltransferase</keyword>
<feature type="transmembrane region" description="Helical" evidence="10">
    <location>
        <begin position="139"/>
        <end position="163"/>
    </location>
</feature>
<evidence type="ECO:0000313" key="11">
    <source>
        <dbReference type="EMBL" id="KFM72933.1"/>
    </source>
</evidence>
<dbReference type="AlphaFoldDB" id="A0A087U6E4"/>
<evidence type="ECO:0000256" key="9">
    <source>
        <dbReference type="ARBA" id="ARBA00023136"/>
    </source>
</evidence>
<dbReference type="STRING" id="407821.A0A087U6E4"/>
<dbReference type="Pfam" id="PF03901">
    <property type="entry name" value="Glyco_transf_22"/>
    <property type="match status" value="1"/>
</dbReference>
<feature type="non-terminal residue" evidence="11">
    <location>
        <position position="184"/>
    </location>
</feature>
<dbReference type="OrthoDB" id="497541at2759"/>
<evidence type="ECO:0000256" key="6">
    <source>
        <dbReference type="ARBA" id="ARBA00022692"/>
    </source>
</evidence>
<dbReference type="GO" id="GO:0000026">
    <property type="term" value="F:alpha-1,2-mannosyltransferase activity"/>
    <property type="evidence" value="ECO:0007669"/>
    <property type="project" value="TreeGrafter"/>
</dbReference>
<keyword evidence="6 10" id="KW-0812">Transmembrane</keyword>
<evidence type="ECO:0000256" key="5">
    <source>
        <dbReference type="ARBA" id="ARBA00022679"/>
    </source>
</evidence>
<dbReference type="EMBL" id="KK118421">
    <property type="protein sequence ID" value="KFM72933.1"/>
    <property type="molecule type" value="Genomic_DNA"/>
</dbReference>